<reference evidence="3 4" key="1">
    <citation type="submission" date="2021-07" db="EMBL/GenBank/DDBJ databases">
        <title>Whole genome sequencing of non-tuberculosis mycobacteria type-strains.</title>
        <authorList>
            <person name="Igarashi Y."/>
            <person name="Osugi A."/>
            <person name="Mitarai S."/>
        </authorList>
    </citation>
    <scope>NUCLEOTIDE SEQUENCE [LARGE SCALE GENOMIC DNA]</scope>
    <source>
        <strain evidence="3 4">JCM 16370</strain>
    </source>
</reference>
<evidence type="ECO:0000256" key="1">
    <source>
        <dbReference type="SAM" id="MobiDB-lite"/>
    </source>
</evidence>
<dbReference type="InterPro" id="IPR039422">
    <property type="entry name" value="MarR/SlyA-like"/>
</dbReference>
<evidence type="ECO:0000313" key="3">
    <source>
        <dbReference type="EMBL" id="QYL19630.1"/>
    </source>
</evidence>
<dbReference type="PROSITE" id="PS50995">
    <property type="entry name" value="HTH_MARR_2"/>
    <property type="match status" value="1"/>
</dbReference>
<evidence type="ECO:0000259" key="2">
    <source>
        <dbReference type="PROSITE" id="PS50995"/>
    </source>
</evidence>
<dbReference type="Pfam" id="PF01047">
    <property type="entry name" value="MarR"/>
    <property type="match status" value="1"/>
</dbReference>
<organism evidence="3 4">
    <name type="scientific">Mycolicibacterium pallens</name>
    <dbReference type="NCBI Taxonomy" id="370524"/>
    <lineage>
        <taxon>Bacteria</taxon>
        <taxon>Bacillati</taxon>
        <taxon>Actinomycetota</taxon>
        <taxon>Actinomycetes</taxon>
        <taxon>Mycobacteriales</taxon>
        <taxon>Mycobacteriaceae</taxon>
        <taxon>Mycolicibacterium</taxon>
    </lineage>
</organism>
<keyword evidence="4" id="KW-1185">Reference proteome</keyword>
<dbReference type="EMBL" id="CP080333">
    <property type="protein sequence ID" value="QYL19630.1"/>
    <property type="molecule type" value="Genomic_DNA"/>
</dbReference>
<dbReference type="InterPro" id="IPR036388">
    <property type="entry name" value="WH-like_DNA-bd_sf"/>
</dbReference>
<evidence type="ECO:0000313" key="4">
    <source>
        <dbReference type="Proteomes" id="UP000825367"/>
    </source>
</evidence>
<dbReference type="Gene3D" id="1.10.10.10">
    <property type="entry name" value="Winged helix-like DNA-binding domain superfamily/Winged helix DNA-binding domain"/>
    <property type="match status" value="1"/>
</dbReference>
<dbReference type="SUPFAM" id="SSF46785">
    <property type="entry name" value="Winged helix' DNA-binding domain"/>
    <property type="match status" value="1"/>
</dbReference>
<dbReference type="InterPro" id="IPR036390">
    <property type="entry name" value="WH_DNA-bd_sf"/>
</dbReference>
<feature type="domain" description="HTH marR-type" evidence="2">
    <location>
        <begin position="44"/>
        <end position="180"/>
    </location>
</feature>
<sequence>MVGIQRHPSHPDASGLVSTLLTPHKKRTPWNGRAVTSSPKDASLDSISRTLAQVVRLTSSRSLFARQAAAAGVGLTQPSYALLRALIDNGPLAMGALARSTHMDMGMATRQVTSLVDAGLVTRNPDPADLRVALVTVTSQGRRVAGKLLGVRIGHLQRALADWTEAELDQFDRLLTRFVADSLATPIDD</sequence>
<proteinExistence type="predicted"/>
<protein>
    <submittedName>
        <fullName evidence="3">MarR family winged helix-turn-helix transcriptional regulator</fullName>
    </submittedName>
</protein>
<gene>
    <name evidence="3" type="ORF">K0O64_14745</name>
</gene>
<name>A0ABX8VPB8_9MYCO</name>
<dbReference type="InterPro" id="IPR000835">
    <property type="entry name" value="HTH_MarR-typ"/>
</dbReference>
<feature type="region of interest" description="Disordered" evidence="1">
    <location>
        <begin position="1"/>
        <end position="42"/>
    </location>
</feature>
<dbReference type="PANTHER" id="PTHR33164">
    <property type="entry name" value="TRANSCRIPTIONAL REGULATOR, MARR FAMILY"/>
    <property type="match status" value="1"/>
</dbReference>
<accession>A0ABX8VPB8</accession>
<dbReference type="PANTHER" id="PTHR33164:SF57">
    <property type="entry name" value="MARR-FAMILY TRANSCRIPTIONAL REGULATOR"/>
    <property type="match status" value="1"/>
</dbReference>
<dbReference type="Proteomes" id="UP000825367">
    <property type="component" value="Chromosome"/>
</dbReference>
<dbReference type="SMART" id="SM00347">
    <property type="entry name" value="HTH_MARR"/>
    <property type="match status" value="1"/>
</dbReference>